<feature type="compositionally biased region" description="Low complexity" evidence="3">
    <location>
        <begin position="266"/>
        <end position="281"/>
    </location>
</feature>
<feature type="compositionally biased region" description="Polar residues" evidence="3">
    <location>
        <begin position="287"/>
        <end position="337"/>
    </location>
</feature>
<evidence type="ECO:0000256" key="3">
    <source>
        <dbReference type="SAM" id="MobiDB-lite"/>
    </source>
</evidence>
<feature type="region of interest" description="Disordered" evidence="3">
    <location>
        <begin position="266"/>
        <end position="381"/>
    </location>
</feature>
<evidence type="ECO:0000256" key="2">
    <source>
        <dbReference type="PIRSR" id="PIRSR600246-3"/>
    </source>
</evidence>
<keyword evidence="5" id="KW-1185">Reference proteome</keyword>
<dbReference type="InterPro" id="IPR037464">
    <property type="entry name" value="Taspase1"/>
</dbReference>
<dbReference type="GO" id="GO:0004298">
    <property type="term" value="F:threonine-type endopeptidase activity"/>
    <property type="evidence" value="ECO:0007669"/>
    <property type="project" value="InterPro"/>
</dbReference>
<dbReference type="GO" id="GO:0005737">
    <property type="term" value="C:cytoplasm"/>
    <property type="evidence" value="ECO:0007669"/>
    <property type="project" value="TreeGrafter"/>
</dbReference>
<dbReference type="PANTHER" id="PTHR10188">
    <property type="entry name" value="L-ASPARAGINASE"/>
    <property type="match status" value="1"/>
</dbReference>
<dbReference type="PANTHER" id="PTHR10188:SF8">
    <property type="entry name" value="THREONINE ASPARTASE 1"/>
    <property type="match status" value="1"/>
</dbReference>
<dbReference type="InterPro" id="IPR029055">
    <property type="entry name" value="Ntn_hydrolases_N"/>
</dbReference>
<dbReference type="CDD" id="cd04514">
    <property type="entry name" value="Taspase1_like"/>
    <property type="match status" value="2"/>
</dbReference>
<gene>
    <name evidence="4" type="ORF">QBC47DRAFT_29107</name>
</gene>
<feature type="active site" description="Nucleophile" evidence="1">
    <location>
        <position position="386"/>
    </location>
</feature>
<dbReference type="AlphaFoldDB" id="A0AAJ0BNB3"/>
<reference evidence="4" key="1">
    <citation type="submission" date="2023-06" db="EMBL/GenBank/DDBJ databases">
        <title>Genome-scale phylogeny and comparative genomics of the fungal order Sordariales.</title>
        <authorList>
            <consortium name="Lawrence Berkeley National Laboratory"/>
            <person name="Hensen N."/>
            <person name="Bonometti L."/>
            <person name="Westerberg I."/>
            <person name="Brannstrom I.O."/>
            <person name="Guillou S."/>
            <person name="Cros-Aarteil S."/>
            <person name="Calhoun S."/>
            <person name="Haridas S."/>
            <person name="Kuo A."/>
            <person name="Mondo S."/>
            <person name="Pangilinan J."/>
            <person name="Riley R."/>
            <person name="Labutti K."/>
            <person name="Andreopoulos B."/>
            <person name="Lipzen A."/>
            <person name="Chen C."/>
            <person name="Yanf M."/>
            <person name="Daum C."/>
            <person name="Ng V."/>
            <person name="Clum A."/>
            <person name="Steindorff A."/>
            <person name="Ohm R."/>
            <person name="Martin F."/>
            <person name="Silar P."/>
            <person name="Natvig D."/>
            <person name="Lalanne C."/>
            <person name="Gautier V."/>
            <person name="Ament-Velasquez S.L."/>
            <person name="Kruys A."/>
            <person name="Hutchinson M.I."/>
            <person name="Powell A.J."/>
            <person name="Barry K."/>
            <person name="Miller A.N."/>
            <person name="Grigoriev I.V."/>
            <person name="Debuchy R."/>
            <person name="Gladieux P."/>
            <person name="Thoren M.H."/>
            <person name="Johannesson H."/>
        </authorList>
    </citation>
    <scope>NUCLEOTIDE SEQUENCE</scope>
    <source>
        <strain evidence="4">PSN4</strain>
    </source>
</reference>
<name>A0AAJ0BNB3_9PEZI</name>
<dbReference type="Proteomes" id="UP001239445">
    <property type="component" value="Unassembled WGS sequence"/>
</dbReference>
<organism evidence="4 5">
    <name type="scientific">Echria macrotheca</name>
    <dbReference type="NCBI Taxonomy" id="438768"/>
    <lineage>
        <taxon>Eukaryota</taxon>
        <taxon>Fungi</taxon>
        <taxon>Dikarya</taxon>
        <taxon>Ascomycota</taxon>
        <taxon>Pezizomycotina</taxon>
        <taxon>Sordariomycetes</taxon>
        <taxon>Sordariomycetidae</taxon>
        <taxon>Sordariales</taxon>
        <taxon>Schizotheciaceae</taxon>
        <taxon>Echria</taxon>
    </lineage>
</organism>
<dbReference type="InterPro" id="IPR000246">
    <property type="entry name" value="Peptidase_T2"/>
</dbReference>
<dbReference type="SUPFAM" id="SSF56235">
    <property type="entry name" value="N-terminal nucleophile aminohydrolases (Ntn hydrolases)"/>
    <property type="match status" value="1"/>
</dbReference>
<evidence type="ECO:0000313" key="4">
    <source>
        <dbReference type="EMBL" id="KAK1761453.1"/>
    </source>
</evidence>
<accession>A0AAJ0BNB3</accession>
<sequence>MTPSPGPTEMGGDGAADKTWKRGNSPGAVFIHAGAGYHSLANEKVHLEVCAEAARAAMKYIRYGAPATEAVEAAIKYLENKEITNCGYGSNLNIDGTVECDATIVDHLGRSGACGAVPGVRNPIALAKKILDKSSQPLSLRRVPPNILVGTGARQFAEEHRLSVLSNDHLVSKNARDRYLRWNKDLKKAEARYPATPNPASKQPEEGSRSPTPGDYDRAADPRCETRHGDHTAAILTGIWNEGQPDSPGPGSSPAAELADPILTVTSVTSSPSSSPRSTGRPSDRSNLNLVRTAFQSRPNTSSKRPKLSNNPSDDSAQTQYAESPNTFGVTASPHDSSVSEDEELADVNNYQDEYGYDSTHDGPPSTLAGTKRPASSSSDDAVTDTVGAIVIDMYGNLAAGSSSGGIGMKHKGRIGPAALVGIGTAIIPLDPDDPDQTSVAAVTSGTGEHMATTTASAKCAERLWTSTRRGRGGRSIDEPDEQQLMEAFILDDFMNHPGVRNQPSTGAIGVMAVKKDRTGVYFYFAHNTDSFALASMATTERAPLCVMSRLGKVRSVAQGGRKIRLD</sequence>
<feature type="region of interest" description="Disordered" evidence="3">
    <location>
        <begin position="428"/>
        <end position="449"/>
    </location>
</feature>
<dbReference type="Gene3D" id="3.60.20.30">
    <property type="entry name" value="(Glycosyl)asparaginase"/>
    <property type="match status" value="1"/>
</dbReference>
<dbReference type="FunFam" id="3.60.20.30:FF:000007">
    <property type="entry name" value="Similar to threonine aspartase"/>
    <property type="match status" value="1"/>
</dbReference>
<feature type="region of interest" description="Disordered" evidence="3">
    <location>
        <begin position="191"/>
        <end position="225"/>
    </location>
</feature>
<protein>
    <submittedName>
        <fullName evidence="4">Nucleophile aminohydrolase</fullName>
    </submittedName>
</protein>
<dbReference type="Pfam" id="PF01112">
    <property type="entry name" value="Asparaginase_2"/>
    <property type="match status" value="2"/>
</dbReference>
<evidence type="ECO:0000313" key="5">
    <source>
        <dbReference type="Proteomes" id="UP001239445"/>
    </source>
</evidence>
<dbReference type="EMBL" id="MU839827">
    <property type="protein sequence ID" value="KAK1761453.1"/>
    <property type="molecule type" value="Genomic_DNA"/>
</dbReference>
<proteinExistence type="predicted"/>
<dbReference type="GO" id="GO:0051604">
    <property type="term" value="P:protein maturation"/>
    <property type="evidence" value="ECO:0007669"/>
    <property type="project" value="TreeGrafter"/>
</dbReference>
<feature type="compositionally biased region" description="Basic and acidic residues" evidence="3">
    <location>
        <begin position="215"/>
        <end position="225"/>
    </location>
</feature>
<feature type="compositionally biased region" description="Polar residues" evidence="3">
    <location>
        <begin position="437"/>
        <end position="449"/>
    </location>
</feature>
<comment type="caution">
    <text evidence="4">The sequence shown here is derived from an EMBL/GenBank/DDBJ whole genome shotgun (WGS) entry which is preliminary data.</text>
</comment>
<evidence type="ECO:0000256" key="1">
    <source>
        <dbReference type="PIRSR" id="PIRSR600246-1"/>
    </source>
</evidence>
<feature type="site" description="Cleavage; by autolysis" evidence="2">
    <location>
        <begin position="385"/>
        <end position="386"/>
    </location>
</feature>